<comment type="caution">
    <text evidence="1">The sequence shown here is derived from an EMBL/GenBank/DDBJ whole genome shotgun (WGS) entry which is preliminary data.</text>
</comment>
<dbReference type="Proteomes" id="UP000829398">
    <property type="component" value="Chromosome 7"/>
</dbReference>
<reference evidence="2" key="1">
    <citation type="journal article" date="2023" name="Hortic. Res.">
        <title>A chromosome-level phased genome enabling allele-level studies in sweet orange: a case study on citrus Huanglongbing tolerance.</title>
        <authorList>
            <person name="Wu B."/>
            <person name="Yu Q."/>
            <person name="Deng Z."/>
            <person name="Duan Y."/>
            <person name="Luo F."/>
            <person name="Gmitter F. Jr."/>
        </authorList>
    </citation>
    <scope>NUCLEOTIDE SEQUENCE [LARGE SCALE GENOMIC DNA]</scope>
    <source>
        <strain evidence="2">cv. Valencia</strain>
    </source>
</reference>
<protein>
    <submittedName>
        <fullName evidence="1">Uncharacterized protein</fullName>
    </submittedName>
</protein>
<proteinExistence type="predicted"/>
<name>A0ACB8JK67_CITSI</name>
<evidence type="ECO:0000313" key="2">
    <source>
        <dbReference type="Proteomes" id="UP000829398"/>
    </source>
</evidence>
<sequence>MAVILKNIFRITASKLVTNNIQIFTKRSIKTATSDVQIISTEAIKPSSPTPKHLRTYKLSLPDQLCSKLYVPLVFFYSTNCKQQDLRKKSDLLKQSLAKSLTHYYPFAGRLIDSFSVDCNDHGAAFIEANVGCDISKFLQPPDMELLQQLIPPSPQLLKLDIFERELLAVQVNLFSSSEMAIGVCFYHGVADGSAIFNFMKMWGEITRGVINDNDNICNNNFVLDCTSLFPPVNFPQPYQFTSPQSSCNIVFKRFLFDGKKIDALKEKMNKELMGNNFDDRLYMKRKLYTFSMKEGTTTKDYLDEFNKLILDLEKVNVMLEDEDRALILLSSLPDSYEHFVDTLLYGRQTLTLKDVKNALESKDLKKRSDLKYQVTGDGLVVKEKSEKKVYKDKKNKIQRENDDKKKKKMKCYFCQKEGHYIKDCFEKKKLEKLQKDTNGKAAIASEDEEDAKGTDVLIAAEKQPTTEWILDSGCSFHMCPNKEFFKTFESITSGKVFLGNNLACKVTGIGTINIQMFDGRTRELKEVSDKTKLWHMRLGHISQKGMKELEKQGLFGHDQITQLEFCEKCVFGKATRLKFNTGKHETKQTLDYIHSDIWGPSQIPSHGGARYFITFIDDYSMKLWVYILKHKSEALDKFKEWTALMENQIGRKVKRLRTDNGLEYCSNEFDEFCRKMGIARHKTVRNTPQQNGLAERMNRTLIEKLRCMLLSSNLSKHFWPEAVVTAAYLINRSLTSALEFRTPQEAWSGKPLDLSNLKVFGCPAYAHIRQGKLEPRVVKGYFIGYPEGIKGYKIWSINGKPTRTFISRDVVFDEEALTQSRVETEITNPSSEEKEVVELEVEYGVADLISYALVVAENETSDEPATYKKAMRSKDKRRWVSAMEEEMASLNKNKTWTLVKKPADQKLVGCKWIYKIKKGVSEAELASRNKYDSCVYFKTLPSGNFIYLLLYVDDMLLACKQRKELKWLKDELSSEFEMKNLGPATKILGMHIIRDRNSKTLFLSQTGYVEKVLGRPDLAYGIGVLSRFMSNPRKHHWLAAKWMLRYLKGTVGHGIIHGRVGKRSDQIQGYVNSDFAGDLDKRRSITGYVYTLCGGAVS</sequence>
<accession>A0ACB8JK67</accession>
<keyword evidence="2" id="KW-1185">Reference proteome</keyword>
<evidence type="ECO:0000313" key="1">
    <source>
        <dbReference type="EMBL" id="KAH9718038.1"/>
    </source>
</evidence>
<organism evidence="1 2">
    <name type="scientific">Citrus sinensis</name>
    <name type="common">Sweet orange</name>
    <name type="synonym">Citrus aurantium var. sinensis</name>
    <dbReference type="NCBI Taxonomy" id="2711"/>
    <lineage>
        <taxon>Eukaryota</taxon>
        <taxon>Viridiplantae</taxon>
        <taxon>Streptophyta</taxon>
        <taxon>Embryophyta</taxon>
        <taxon>Tracheophyta</taxon>
        <taxon>Spermatophyta</taxon>
        <taxon>Magnoliopsida</taxon>
        <taxon>eudicotyledons</taxon>
        <taxon>Gunneridae</taxon>
        <taxon>Pentapetalae</taxon>
        <taxon>rosids</taxon>
        <taxon>malvids</taxon>
        <taxon>Sapindales</taxon>
        <taxon>Rutaceae</taxon>
        <taxon>Aurantioideae</taxon>
        <taxon>Citrus</taxon>
    </lineage>
</organism>
<dbReference type="EMBL" id="CM039176">
    <property type="protein sequence ID" value="KAH9718038.1"/>
    <property type="molecule type" value="Genomic_DNA"/>
</dbReference>
<gene>
    <name evidence="1" type="ORF">KPL71_022065</name>
</gene>